<evidence type="ECO:0000313" key="1">
    <source>
        <dbReference type="EMBL" id="GID12377.1"/>
    </source>
</evidence>
<reference evidence="1" key="1">
    <citation type="submission" date="2021-01" db="EMBL/GenBank/DDBJ databases">
        <title>Whole genome shotgun sequence of Actinocatenispora rupis NBRC 107355.</title>
        <authorList>
            <person name="Komaki H."/>
            <person name="Tamura T."/>
        </authorList>
    </citation>
    <scope>NUCLEOTIDE SEQUENCE</scope>
    <source>
        <strain evidence="1">NBRC 107355</strain>
    </source>
</reference>
<dbReference type="AlphaFoldDB" id="A0A8J3J5K4"/>
<proteinExistence type="predicted"/>
<keyword evidence="2" id="KW-1185">Reference proteome</keyword>
<gene>
    <name evidence="1" type="ORF">Aru02nite_32660</name>
</gene>
<comment type="caution">
    <text evidence="1">The sequence shown here is derived from an EMBL/GenBank/DDBJ whole genome shotgun (WGS) entry which is preliminary data.</text>
</comment>
<dbReference type="Proteomes" id="UP000612808">
    <property type="component" value="Unassembled WGS sequence"/>
</dbReference>
<dbReference type="EMBL" id="BOMB01000019">
    <property type="protein sequence ID" value="GID12377.1"/>
    <property type="molecule type" value="Genomic_DNA"/>
</dbReference>
<evidence type="ECO:0000313" key="2">
    <source>
        <dbReference type="Proteomes" id="UP000612808"/>
    </source>
</evidence>
<accession>A0A8J3J5K4</accession>
<protein>
    <submittedName>
        <fullName evidence="1">Uncharacterized protein</fullName>
    </submittedName>
</protein>
<organism evidence="1 2">
    <name type="scientific">Actinocatenispora rupis</name>
    <dbReference type="NCBI Taxonomy" id="519421"/>
    <lineage>
        <taxon>Bacteria</taxon>
        <taxon>Bacillati</taxon>
        <taxon>Actinomycetota</taxon>
        <taxon>Actinomycetes</taxon>
        <taxon>Micromonosporales</taxon>
        <taxon>Micromonosporaceae</taxon>
        <taxon>Actinocatenispora</taxon>
    </lineage>
</organism>
<sequence length="65" mass="6752">MAPARFRSRIHFVAKRAGPTPMGLPPTQRERPPLLRRAGYLASEGSGVTVTGSAGVACSVCQAAS</sequence>
<name>A0A8J3J5K4_9ACTN</name>